<proteinExistence type="predicted"/>
<name>A0A828U5B7_ECOLX</name>
<evidence type="ECO:0000256" key="1">
    <source>
        <dbReference type="SAM" id="MobiDB-lite"/>
    </source>
</evidence>
<dbReference type="EMBL" id="AIFC01000013">
    <property type="protein sequence ID" value="EHU47757.1"/>
    <property type="molecule type" value="Genomic_DNA"/>
</dbReference>
<comment type="caution">
    <text evidence="2">The sequence shown here is derived from an EMBL/GenBank/DDBJ whole genome shotgun (WGS) entry which is preliminary data.</text>
</comment>
<evidence type="ECO:0000313" key="2">
    <source>
        <dbReference type="EMBL" id="EHU47757.1"/>
    </source>
</evidence>
<reference evidence="2 3" key="1">
    <citation type="journal article" date="2012" name="J. Bacteriol.">
        <title>Draft Genome Sequences of the Diarrheagenic Escherichia coli Collection.</title>
        <authorList>
            <person name="Hazen T.H."/>
            <person name="Sahl J.W."/>
            <person name="Redman J.C."/>
            <person name="Morris C.R."/>
            <person name="Daugherty S.C."/>
            <person name="Chibucos M.C."/>
            <person name="Sengamalay N.A."/>
            <person name="Fraser-Liggett C.M."/>
            <person name="Steinsland H."/>
            <person name="Whittam T.S."/>
            <person name="Whittam B."/>
            <person name="Manning S.D."/>
            <person name="Rasko D.A."/>
        </authorList>
    </citation>
    <scope>NUCLEOTIDE SEQUENCE [LARGE SCALE GENOMIC DNA]</scope>
    <source>
        <strain evidence="2 3">DEC2D</strain>
    </source>
</reference>
<gene>
    <name evidence="2" type="ORF">ECDEC2D_0899</name>
</gene>
<feature type="non-terminal residue" evidence="2">
    <location>
        <position position="297"/>
    </location>
</feature>
<feature type="region of interest" description="Disordered" evidence="1">
    <location>
        <begin position="260"/>
        <end position="297"/>
    </location>
</feature>
<protein>
    <submittedName>
        <fullName evidence="2">Uncharacterized protein</fullName>
    </submittedName>
</protein>
<organism evidence="2 3">
    <name type="scientific">Escherichia coli DEC2D</name>
    <dbReference type="NCBI Taxonomy" id="868141"/>
    <lineage>
        <taxon>Bacteria</taxon>
        <taxon>Pseudomonadati</taxon>
        <taxon>Pseudomonadota</taxon>
        <taxon>Gammaproteobacteria</taxon>
        <taxon>Enterobacterales</taxon>
        <taxon>Enterobacteriaceae</taxon>
        <taxon>Escherichia</taxon>
    </lineage>
</organism>
<sequence>MKLSGYFIPPIFSHVPSARRICSGLTTHCISFLSVSSITTCVITLSCSGIMPFSSDSRMSAGPSRSCAVSDCTCSRPSCFPQPHRRCISFFSIFMSFSCSACITAHFIQPLDILPRPVTKPDLQMLKQPLNLCGIFGVKKGQSGDERTICTREPAIAVCLNNARRPQTKTDLCLPRVALRSLRSGCPHGPAAPVSPFGPCGPAGPAAPVSPFGPCGPAFPVRPVSPRSPLSPFGPCGPAGPASPAGPRCRLPRQGRCHRALPYHPSAPEDPRAPVPPLAREVPPRWGFGLRPLPPLS</sequence>
<evidence type="ECO:0000313" key="3">
    <source>
        <dbReference type="Proteomes" id="UP000005272"/>
    </source>
</evidence>
<dbReference type="Proteomes" id="UP000005272">
    <property type="component" value="Unassembled WGS sequence"/>
</dbReference>
<dbReference type="AlphaFoldDB" id="A0A828U5B7"/>
<accession>A0A828U5B7</accession>